<proteinExistence type="predicted"/>
<protein>
    <submittedName>
        <fullName evidence="2">Uncharacterized protein</fullName>
    </submittedName>
</protein>
<organism evidence="2">
    <name type="scientific">Siphoviridae sp. ctDwe1</name>
    <dbReference type="NCBI Taxonomy" id="2826200"/>
    <lineage>
        <taxon>Viruses</taxon>
        <taxon>Duplodnaviria</taxon>
        <taxon>Heunggongvirae</taxon>
        <taxon>Uroviricota</taxon>
        <taxon>Caudoviricetes</taxon>
    </lineage>
</organism>
<sequence length="59" mass="6900">MRAYKDWGVCSYEEHKMLVLADKIYRKQHPERVKGKPVDYSIKPPVLRTREGGTDHAKS</sequence>
<accession>A0A8S5M5S3</accession>
<feature type="region of interest" description="Disordered" evidence="1">
    <location>
        <begin position="33"/>
        <end position="59"/>
    </location>
</feature>
<feature type="compositionally biased region" description="Basic and acidic residues" evidence="1">
    <location>
        <begin position="48"/>
        <end position="59"/>
    </location>
</feature>
<name>A0A8S5M5S3_9CAUD</name>
<evidence type="ECO:0000313" key="2">
    <source>
        <dbReference type="EMBL" id="DAD77578.1"/>
    </source>
</evidence>
<evidence type="ECO:0000256" key="1">
    <source>
        <dbReference type="SAM" id="MobiDB-lite"/>
    </source>
</evidence>
<reference evidence="2" key="1">
    <citation type="journal article" date="2021" name="Proc. Natl. Acad. Sci. U.S.A.">
        <title>A Catalog of Tens of Thousands of Viruses from Human Metagenomes Reveals Hidden Associations with Chronic Diseases.</title>
        <authorList>
            <person name="Tisza M.J."/>
            <person name="Buck C.B."/>
        </authorList>
    </citation>
    <scope>NUCLEOTIDE SEQUENCE</scope>
    <source>
        <strain evidence="2">CtDwe1</strain>
    </source>
</reference>
<dbReference type="EMBL" id="BK014827">
    <property type="protein sequence ID" value="DAD77578.1"/>
    <property type="molecule type" value="Genomic_DNA"/>
</dbReference>